<dbReference type="AlphaFoldDB" id="Q0W2X5"/>
<evidence type="ECO:0000313" key="2">
    <source>
        <dbReference type="EMBL" id="CAJ37268.1"/>
    </source>
</evidence>
<dbReference type="InterPro" id="IPR013783">
    <property type="entry name" value="Ig-like_fold"/>
</dbReference>
<sequence length="210" mass="22337">MLMKTSIKGFVALACVIIALTISGCVCFNIGTPGDTVPTPEPMPEPTDEPTLLPTETPAVPTVSPDGHTPTPATGTAPTSTPGISPAPVTGTMDARMIGYGTDKDTYSRGDTALCYVEIENTGEVPIDMVDFRVDVYRSAFGVMIRVIDNETYTVDNQDIQPGETKRVEIAVVIPAEYQGVSTAGTYKFDIVVSVEGKEIGRFSKDVKVV</sequence>
<dbReference type="KEGG" id="rci:RCIX2140"/>
<name>Q0W2X5_METAR</name>
<evidence type="ECO:0000313" key="3">
    <source>
        <dbReference type="Proteomes" id="UP000000663"/>
    </source>
</evidence>
<proteinExistence type="predicted"/>
<dbReference type="GeneID" id="5145167"/>
<dbReference type="Gene3D" id="2.60.40.10">
    <property type="entry name" value="Immunoglobulins"/>
    <property type="match status" value="1"/>
</dbReference>
<feature type="region of interest" description="Disordered" evidence="1">
    <location>
        <begin position="37"/>
        <end position="90"/>
    </location>
</feature>
<dbReference type="STRING" id="351160.RCIX2140"/>
<dbReference type="EMBL" id="AM114193">
    <property type="protein sequence ID" value="CAJ37268.1"/>
    <property type="molecule type" value="Genomic_DNA"/>
</dbReference>
<dbReference type="PROSITE" id="PS51257">
    <property type="entry name" value="PROKAR_LIPOPROTEIN"/>
    <property type="match status" value="1"/>
</dbReference>
<protein>
    <submittedName>
        <fullName evidence="2">Uncharacterized protein</fullName>
    </submittedName>
</protein>
<feature type="compositionally biased region" description="Low complexity" evidence="1">
    <location>
        <begin position="49"/>
        <end position="62"/>
    </location>
</feature>
<reference evidence="2 3" key="1">
    <citation type="journal article" date="2006" name="Science">
        <title>Genome of rice cluster I archaea -- the key methane producers in the rice rhizosphere.</title>
        <authorList>
            <person name="Erkel C."/>
            <person name="Kube M."/>
            <person name="Reinhardt R."/>
            <person name="Liesack W."/>
        </authorList>
    </citation>
    <scope>NUCLEOTIDE SEQUENCE [LARGE SCALE GENOMIC DNA]</scope>
    <source>
        <strain evidence="3">DSM 22066 / NBRC 105507 / MRE50</strain>
    </source>
</reference>
<dbReference type="OrthoDB" id="383885at2157"/>
<dbReference type="eggNOG" id="arCOG11013">
    <property type="taxonomic scope" value="Archaea"/>
</dbReference>
<evidence type="ECO:0000256" key="1">
    <source>
        <dbReference type="SAM" id="MobiDB-lite"/>
    </source>
</evidence>
<gene>
    <name evidence="2" type="ORF">RCIX2140</name>
</gene>
<dbReference type="Proteomes" id="UP000000663">
    <property type="component" value="Chromosome"/>
</dbReference>
<dbReference type="RefSeq" id="WP_012035308.1">
    <property type="nucleotide sequence ID" value="NC_009464.1"/>
</dbReference>
<keyword evidence="3" id="KW-1185">Reference proteome</keyword>
<dbReference type="PATRIC" id="fig|351160.9.peg.1013"/>
<accession>Q0W2X5</accession>
<feature type="compositionally biased region" description="Low complexity" evidence="1">
    <location>
        <begin position="69"/>
        <end position="88"/>
    </location>
</feature>
<organism evidence="2 3">
    <name type="scientific">Methanocella arvoryzae (strain DSM 22066 / NBRC 105507 / MRE50)</name>
    <dbReference type="NCBI Taxonomy" id="351160"/>
    <lineage>
        <taxon>Archaea</taxon>
        <taxon>Methanobacteriati</taxon>
        <taxon>Methanobacteriota</taxon>
        <taxon>Stenosarchaea group</taxon>
        <taxon>Methanomicrobia</taxon>
        <taxon>Methanocellales</taxon>
        <taxon>Methanocellaceae</taxon>
        <taxon>Methanocella</taxon>
    </lineage>
</organism>